<dbReference type="Pfam" id="PF13416">
    <property type="entry name" value="SBP_bac_8"/>
    <property type="match status" value="1"/>
</dbReference>
<feature type="compositionally biased region" description="Low complexity" evidence="1">
    <location>
        <begin position="170"/>
        <end position="189"/>
    </location>
</feature>
<keyword evidence="3" id="KW-1185">Reference proteome</keyword>
<dbReference type="PANTHER" id="PTHR43649:SF11">
    <property type="entry name" value="ABC TRANSPORTER SUBSTRATE-BINDING PROTEIN YESO-RELATED"/>
    <property type="match status" value="1"/>
</dbReference>
<dbReference type="SUPFAM" id="SSF53850">
    <property type="entry name" value="Periplasmic binding protein-like II"/>
    <property type="match status" value="1"/>
</dbReference>
<dbReference type="InterPro" id="IPR006059">
    <property type="entry name" value="SBP"/>
</dbReference>
<dbReference type="PROSITE" id="PS51318">
    <property type="entry name" value="TAT"/>
    <property type="match status" value="1"/>
</dbReference>
<dbReference type="PROSITE" id="PS51257">
    <property type="entry name" value="PROKAR_LIPOPROTEIN"/>
    <property type="match status" value="1"/>
</dbReference>
<feature type="region of interest" description="Disordered" evidence="1">
    <location>
        <begin position="167"/>
        <end position="235"/>
    </location>
</feature>
<gene>
    <name evidence="2" type="ORF">GBA63_02115</name>
</gene>
<sequence>MQNTLTRKQVLKGGGAVLAGLYASGLLAGCAGSGAGGTQMRMTWWGSTVRHERTREALKLFEKNNSGVKITPEPIGDFDEYWNKLATQASGGNAPDVIQTDYRYLTEYAGRGVLMELDEYIPDEINLQNFDRGQIENGQIDGKTYALSFGDNAQIVAYDVARFEDAGMEPRTTPGPGTTSPGPPGSSRGQAGKSSTGSRTRVVWSPCSRSSPSRGARASTTAPASASTRRPTGSG</sequence>
<dbReference type="KEGG" id="rub:GBA63_02115"/>
<dbReference type="InterPro" id="IPR006311">
    <property type="entry name" value="TAT_signal"/>
</dbReference>
<dbReference type="InterPro" id="IPR050490">
    <property type="entry name" value="Bact_solute-bd_prot1"/>
</dbReference>
<proteinExistence type="predicted"/>
<dbReference type="EMBL" id="CP045119">
    <property type="protein sequence ID" value="QIN81553.1"/>
    <property type="molecule type" value="Genomic_DNA"/>
</dbReference>
<protein>
    <submittedName>
        <fullName evidence="2">Extracellular solute-binding protein</fullName>
    </submittedName>
</protein>
<accession>A0A6G8Q538</accession>
<evidence type="ECO:0000256" key="1">
    <source>
        <dbReference type="SAM" id="MobiDB-lite"/>
    </source>
</evidence>
<feature type="compositionally biased region" description="Low complexity" evidence="1">
    <location>
        <begin position="205"/>
        <end position="235"/>
    </location>
</feature>
<dbReference type="Proteomes" id="UP000501452">
    <property type="component" value="Chromosome"/>
</dbReference>
<dbReference type="AlphaFoldDB" id="A0A6G8Q538"/>
<dbReference type="Gene3D" id="3.40.190.10">
    <property type="entry name" value="Periplasmic binding protein-like II"/>
    <property type="match status" value="1"/>
</dbReference>
<evidence type="ECO:0000313" key="3">
    <source>
        <dbReference type="Proteomes" id="UP000501452"/>
    </source>
</evidence>
<organism evidence="2 3">
    <name type="scientific">Rubrobacter tropicus</name>
    <dbReference type="NCBI Taxonomy" id="2653851"/>
    <lineage>
        <taxon>Bacteria</taxon>
        <taxon>Bacillati</taxon>
        <taxon>Actinomycetota</taxon>
        <taxon>Rubrobacteria</taxon>
        <taxon>Rubrobacterales</taxon>
        <taxon>Rubrobacteraceae</taxon>
        <taxon>Rubrobacter</taxon>
    </lineage>
</organism>
<evidence type="ECO:0000313" key="2">
    <source>
        <dbReference type="EMBL" id="QIN81553.1"/>
    </source>
</evidence>
<name>A0A6G8Q538_9ACTN</name>
<dbReference type="PANTHER" id="PTHR43649">
    <property type="entry name" value="ARABINOSE-BINDING PROTEIN-RELATED"/>
    <property type="match status" value="1"/>
</dbReference>
<reference evidence="2 3" key="1">
    <citation type="submission" date="2019-10" db="EMBL/GenBank/DDBJ databases">
        <title>Rubrobacter sp nov SCSIO 52090 isolated from a deep-sea sediment in the South China Sea.</title>
        <authorList>
            <person name="Chen R.W."/>
        </authorList>
    </citation>
    <scope>NUCLEOTIDE SEQUENCE [LARGE SCALE GENOMIC DNA]</scope>
    <source>
        <strain evidence="2 3">SCSIO 52909</strain>
    </source>
</reference>